<comment type="caution">
    <text evidence="1">The sequence shown here is derived from an EMBL/GenBank/DDBJ whole genome shotgun (WGS) entry which is preliminary data.</text>
</comment>
<dbReference type="InParanoid" id="A0A5N4A9C9"/>
<proteinExistence type="predicted"/>
<keyword evidence="2" id="KW-1185">Reference proteome</keyword>
<sequence>MGPYLHVDFSSGSNPCADNMRFQQELLRDYGIPVYVHEKDACPLMFIPKVFAPPCHDNATRRYCRVGSYKYKKWDGIAVSYNTLQFACYCDCPPFMRCLKL</sequence>
<name>A0A5N4A9C9_PHOPY</name>
<dbReference type="EMBL" id="VVIM01000009">
    <property type="protein sequence ID" value="KAB0793923.1"/>
    <property type="molecule type" value="Genomic_DNA"/>
</dbReference>
<evidence type="ECO:0000313" key="1">
    <source>
        <dbReference type="EMBL" id="KAB0793923.1"/>
    </source>
</evidence>
<organism evidence="1 2">
    <name type="scientific">Photinus pyralis</name>
    <name type="common">Common eastern firefly</name>
    <name type="synonym">Lampyris pyralis</name>
    <dbReference type="NCBI Taxonomy" id="7054"/>
    <lineage>
        <taxon>Eukaryota</taxon>
        <taxon>Metazoa</taxon>
        <taxon>Ecdysozoa</taxon>
        <taxon>Arthropoda</taxon>
        <taxon>Hexapoda</taxon>
        <taxon>Insecta</taxon>
        <taxon>Pterygota</taxon>
        <taxon>Neoptera</taxon>
        <taxon>Endopterygota</taxon>
        <taxon>Coleoptera</taxon>
        <taxon>Polyphaga</taxon>
        <taxon>Elateriformia</taxon>
        <taxon>Elateroidea</taxon>
        <taxon>Lampyridae</taxon>
        <taxon>Lampyrinae</taxon>
        <taxon>Photinus</taxon>
    </lineage>
</organism>
<dbReference type="Proteomes" id="UP000327044">
    <property type="component" value="Unassembled WGS sequence"/>
</dbReference>
<protein>
    <submittedName>
        <fullName evidence="1">Uncharacterized protein</fullName>
    </submittedName>
</protein>
<gene>
    <name evidence="1" type="ORF">PPYR_13543</name>
</gene>
<accession>A0A5N4A9C9</accession>
<evidence type="ECO:0000313" key="2">
    <source>
        <dbReference type="Proteomes" id="UP000327044"/>
    </source>
</evidence>
<dbReference type="AlphaFoldDB" id="A0A5N4A9C9"/>
<reference evidence="1 2" key="1">
    <citation type="journal article" date="2018" name="Elife">
        <title>Firefly genomes illuminate parallel origins of bioluminescence in beetles.</title>
        <authorList>
            <person name="Fallon T.R."/>
            <person name="Lower S.E."/>
            <person name="Chang C.H."/>
            <person name="Bessho-Uehara M."/>
            <person name="Martin G.J."/>
            <person name="Bewick A.J."/>
            <person name="Behringer M."/>
            <person name="Debat H.J."/>
            <person name="Wong I."/>
            <person name="Day J.C."/>
            <person name="Suvorov A."/>
            <person name="Silva C.J."/>
            <person name="Stanger-Hall K.F."/>
            <person name="Hall D.W."/>
            <person name="Schmitz R.J."/>
            <person name="Nelson D.R."/>
            <person name="Lewis S.M."/>
            <person name="Shigenobu S."/>
            <person name="Bybee S.M."/>
            <person name="Larracuente A.M."/>
            <person name="Oba Y."/>
            <person name="Weng J.K."/>
        </authorList>
    </citation>
    <scope>NUCLEOTIDE SEQUENCE [LARGE SCALE GENOMIC DNA]</scope>
    <source>
        <strain evidence="1">1611_PpyrPB1</strain>
        <tissue evidence="1">Whole body</tissue>
    </source>
</reference>